<dbReference type="CDD" id="cd00564">
    <property type="entry name" value="TMP_TenI"/>
    <property type="match status" value="1"/>
</dbReference>
<evidence type="ECO:0000256" key="4">
    <source>
        <dbReference type="ARBA" id="ARBA00022842"/>
    </source>
</evidence>
<feature type="binding site" evidence="9">
    <location>
        <position position="69"/>
    </location>
    <ligand>
        <name>4-amino-2-methyl-5-(diphosphooxymethyl)pyrimidine</name>
        <dbReference type="ChEBI" id="CHEBI:57841"/>
    </ligand>
</feature>
<dbReference type="GO" id="GO:0000287">
    <property type="term" value="F:magnesium ion binding"/>
    <property type="evidence" value="ECO:0007669"/>
    <property type="project" value="UniProtKB-UniRule"/>
</dbReference>
<dbReference type="GO" id="GO:0004789">
    <property type="term" value="F:thiamine-phosphate diphosphorylase activity"/>
    <property type="evidence" value="ECO:0007669"/>
    <property type="project" value="UniProtKB-UniRule"/>
</dbReference>
<dbReference type="Proteomes" id="UP000050331">
    <property type="component" value="Chromosome"/>
</dbReference>
<name>A0A0U4FTZ3_9BACI</name>
<feature type="binding site" evidence="9">
    <location>
        <begin position="34"/>
        <end position="38"/>
    </location>
    <ligand>
        <name>4-amino-2-methyl-5-(diphosphooxymethyl)pyrimidine</name>
        <dbReference type="ChEBI" id="CHEBI:57841"/>
    </ligand>
</feature>
<evidence type="ECO:0000256" key="9">
    <source>
        <dbReference type="HAMAP-Rule" id="MF_00097"/>
    </source>
</evidence>
<dbReference type="Pfam" id="PF02581">
    <property type="entry name" value="TMP-TENI"/>
    <property type="match status" value="1"/>
</dbReference>
<evidence type="ECO:0000256" key="10">
    <source>
        <dbReference type="RuleBase" id="RU003826"/>
    </source>
</evidence>
<dbReference type="PANTHER" id="PTHR20857:SF15">
    <property type="entry name" value="THIAMINE-PHOSPHATE SYNTHASE"/>
    <property type="match status" value="1"/>
</dbReference>
<evidence type="ECO:0000259" key="12">
    <source>
        <dbReference type="Pfam" id="PF02581"/>
    </source>
</evidence>
<dbReference type="GO" id="GO:0009229">
    <property type="term" value="P:thiamine diphosphate biosynthetic process"/>
    <property type="evidence" value="ECO:0007669"/>
    <property type="project" value="UniProtKB-UniRule"/>
</dbReference>
<dbReference type="HAMAP" id="MF_00097">
    <property type="entry name" value="TMP_synthase"/>
    <property type="match status" value="1"/>
</dbReference>
<evidence type="ECO:0000256" key="6">
    <source>
        <dbReference type="ARBA" id="ARBA00047334"/>
    </source>
</evidence>
<dbReference type="RefSeq" id="WP_068445932.1">
    <property type="nucleotide sequence ID" value="NZ_CP013862.1"/>
</dbReference>
<dbReference type="InterPro" id="IPR036206">
    <property type="entry name" value="ThiamineP_synth_sf"/>
</dbReference>
<feature type="binding site" evidence="9">
    <location>
        <begin position="185"/>
        <end position="186"/>
    </location>
    <ligand>
        <name>2-[(2R,5Z)-2-carboxy-4-methylthiazol-5(2H)-ylidene]ethyl phosphate</name>
        <dbReference type="ChEBI" id="CHEBI:62899"/>
    </ligand>
</feature>
<feature type="binding site" evidence="9">
    <location>
        <position position="107"/>
    </location>
    <ligand>
        <name>4-amino-2-methyl-5-(diphosphooxymethyl)pyrimidine</name>
        <dbReference type="ChEBI" id="CHEBI:57841"/>
    </ligand>
</feature>
<reference evidence="13 14" key="1">
    <citation type="submission" date="2016-01" db="EMBL/GenBank/DDBJ databases">
        <title>Complete genome sequence of strain Lentibacillus amyloliquefaciens LAM0015T isolated from saline sediment.</title>
        <authorList>
            <person name="Wang J.-L."/>
            <person name="He M.-X."/>
        </authorList>
    </citation>
    <scope>NUCLEOTIDE SEQUENCE [LARGE SCALE GENOMIC DNA]</scope>
    <source>
        <strain evidence="13 14">LAM0015</strain>
    </source>
</reference>
<comment type="cofactor">
    <cofactor evidence="9">
        <name>Mg(2+)</name>
        <dbReference type="ChEBI" id="CHEBI:18420"/>
    </cofactor>
    <text evidence="9">Binds 1 Mg(2+) ion per subunit.</text>
</comment>
<dbReference type="UniPathway" id="UPA00060">
    <property type="reaction ID" value="UER00141"/>
</dbReference>
<keyword evidence="14" id="KW-1185">Reference proteome</keyword>
<evidence type="ECO:0000256" key="1">
    <source>
        <dbReference type="ARBA" id="ARBA00005165"/>
    </source>
</evidence>
<feature type="binding site" evidence="9">
    <location>
        <position position="136"/>
    </location>
    <ligand>
        <name>4-amino-2-methyl-5-(diphosphooxymethyl)pyrimidine</name>
        <dbReference type="ChEBI" id="CHEBI:57841"/>
    </ligand>
</feature>
<feature type="binding site" evidence="9">
    <location>
        <position position="89"/>
    </location>
    <ligand>
        <name>Mg(2+)</name>
        <dbReference type="ChEBI" id="CHEBI:18420"/>
    </ligand>
</feature>
<dbReference type="EMBL" id="CP013862">
    <property type="protein sequence ID" value="ALX49285.1"/>
    <property type="molecule type" value="Genomic_DNA"/>
</dbReference>
<dbReference type="FunFam" id="3.20.20.70:FF:000096">
    <property type="entry name" value="Thiamine-phosphate synthase"/>
    <property type="match status" value="1"/>
</dbReference>
<feature type="binding site" evidence="9">
    <location>
        <begin position="133"/>
        <end position="135"/>
    </location>
    <ligand>
        <name>2-[(2R,5Z)-2-carboxy-4-methylthiazol-5(2H)-ylidene]ethyl phosphate</name>
        <dbReference type="ChEBI" id="CHEBI:62899"/>
    </ligand>
</feature>
<dbReference type="NCBIfam" id="TIGR00693">
    <property type="entry name" value="thiE"/>
    <property type="match status" value="1"/>
</dbReference>
<dbReference type="SUPFAM" id="SSF51391">
    <property type="entry name" value="Thiamin phosphate synthase"/>
    <property type="match status" value="1"/>
</dbReference>
<evidence type="ECO:0000256" key="5">
    <source>
        <dbReference type="ARBA" id="ARBA00022977"/>
    </source>
</evidence>
<comment type="function">
    <text evidence="9">Condenses 4-methyl-5-(beta-hydroxyethyl)thiazole monophosphate (THZ-P) and 2-methyl-4-amino-5-hydroxymethyl pyrimidine pyrophosphate (HMP-PP) to form thiamine monophosphate (TMP).</text>
</comment>
<protein>
    <recommendedName>
        <fullName evidence="9">Thiamine-phosphate synthase</fullName>
        <shortName evidence="9">TP synthase</shortName>
        <shortName evidence="9">TPS</shortName>
        <ecNumber evidence="9">2.5.1.3</ecNumber>
    </recommendedName>
    <alternativeName>
        <fullName evidence="9">Thiamine-phosphate pyrophosphorylase</fullName>
        <shortName evidence="9">TMP pyrophosphorylase</shortName>
        <shortName evidence="9">TMP-PPase</shortName>
    </alternativeName>
</protein>
<feature type="binding site" evidence="9">
    <location>
        <position position="165"/>
    </location>
    <ligand>
        <name>2-[(2R,5Z)-2-carboxy-4-methylthiazol-5(2H)-ylidene]ethyl phosphate</name>
        <dbReference type="ChEBI" id="CHEBI:62899"/>
    </ligand>
</feature>
<evidence type="ECO:0000256" key="3">
    <source>
        <dbReference type="ARBA" id="ARBA00022723"/>
    </source>
</evidence>
<keyword evidence="2 9" id="KW-0808">Transferase</keyword>
<comment type="catalytic activity">
    <reaction evidence="8 9 10">
        <text>2-[(2R,5Z)-2-carboxy-4-methylthiazol-5(2H)-ylidene]ethyl phosphate + 4-amino-2-methyl-5-(diphosphooxymethyl)pyrimidine + 2 H(+) = thiamine phosphate + CO2 + diphosphate</text>
        <dbReference type="Rhea" id="RHEA:47844"/>
        <dbReference type="ChEBI" id="CHEBI:15378"/>
        <dbReference type="ChEBI" id="CHEBI:16526"/>
        <dbReference type="ChEBI" id="CHEBI:33019"/>
        <dbReference type="ChEBI" id="CHEBI:37575"/>
        <dbReference type="ChEBI" id="CHEBI:57841"/>
        <dbReference type="ChEBI" id="CHEBI:62899"/>
        <dbReference type="EC" id="2.5.1.3"/>
    </reaction>
</comment>
<gene>
    <name evidence="9 13" type="primary">thiE</name>
    <name evidence="13" type="ORF">AOX59_12215</name>
</gene>
<sequence length="201" mass="22040">MNLRKYFIMGSQNCDRKPEDILEEAAKSGITAFQYREKGTGALTGQEKLTLGQRLRDICTRHHVLFFVNDDTDLVEPLEADGIHLGQDDMPLEKAREMYPDKLIGLSVSNQSEVDNSSIQLADYLGAGSVFETPSKDDAEQTVGLEWIRTLRRQYPNMPIVGIGGITEENAVSVIDVGADGVAVISAITLAGNVTEAVRKL</sequence>
<dbReference type="EC" id="2.5.1.3" evidence="9"/>
<evidence type="ECO:0000256" key="2">
    <source>
        <dbReference type="ARBA" id="ARBA00022679"/>
    </source>
</evidence>
<dbReference type="InterPro" id="IPR013785">
    <property type="entry name" value="Aldolase_TIM"/>
</dbReference>
<evidence type="ECO:0000313" key="14">
    <source>
        <dbReference type="Proteomes" id="UP000050331"/>
    </source>
</evidence>
<dbReference type="OrthoDB" id="9812206at2"/>
<dbReference type="STRING" id="1472767.AOX59_12215"/>
<evidence type="ECO:0000256" key="8">
    <source>
        <dbReference type="ARBA" id="ARBA00047883"/>
    </source>
</evidence>
<keyword evidence="3 9" id="KW-0479">Metal-binding</keyword>
<accession>A0A0U4FTZ3</accession>
<dbReference type="InterPro" id="IPR022998">
    <property type="entry name" value="ThiamineP_synth_TenI"/>
</dbReference>
<comment type="pathway">
    <text evidence="1 9 11">Cofactor biosynthesis; thiamine diphosphate biosynthesis; thiamine phosphate from 4-amino-2-methyl-5-diphosphomethylpyrimidine and 4-methyl-5-(2-phosphoethyl)-thiazole: step 1/1.</text>
</comment>
<evidence type="ECO:0000256" key="7">
    <source>
        <dbReference type="ARBA" id="ARBA00047851"/>
    </source>
</evidence>
<evidence type="ECO:0000256" key="11">
    <source>
        <dbReference type="RuleBase" id="RU004253"/>
    </source>
</evidence>
<dbReference type="GO" id="GO:0005737">
    <property type="term" value="C:cytoplasm"/>
    <property type="evidence" value="ECO:0007669"/>
    <property type="project" value="TreeGrafter"/>
</dbReference>
<evidence type="ECO:0000313" key="13">
    <source>
        <dbReference type="EMBL" id="ALX49285.1"/>
    </source>
</evidence>
<keyword evidence="4 9" id="KW-0460">Magnesium</keyword>
<feature type="binding site" evidence="9">
    <location>
        <position position="70"/>
    </location>
    <ligand>
        <name>Mg(2+)</name>
        <dbReference type="ChEBI" id="CHEBI:18420"/>
    </ligand>
</feature>
<dbReference type="InterPro" id="IPR034291">
    <property type="entry name" value="TMP_synthase"/>
</dbReference>
<dbReference type="GO" id="GO:0009228">
    <property type="term" value="P:thiamine biosynthetic process"/>
    <property type="evidence" value="ECO:0007669"/>
    <property type="project" value="UniProtKB-KW"/>
</dbReference>
<feature type="domain" description="Thiamine phosphate synthase/TenI" evidence="12">
    <location>
        <begin position="6"/>
        <end position="188"/>
    </location>
</feature>
<dbReference type="PANTHER" id="PTHR20857">
    <property type="entry name" value="THIAMINE-PHOSPHATE PYROPHOSPHORYLASE"/>
    <property type="match status" value="1"/>
</dbReference>
<proteinExistence type="inferred from homology"/>
<organism evidence="13 14">
    <name type="scientific">Lentibacillus amyloliquefaciens</name>
    <dbReference type="NCBI Taxonomy" id="1472767"/>
    <lineage>
        <taxon>Bacteria</taxon>
        <taxon>Bacillati</taxon>
        <taxon>Bacillota</taxon>
        <taxon>Bacilli</taxon>
        <taxon>Bacillales</taxon>
        <taxon>Bacillaceae</taxon>
        <taxon>Lentibacillus</taxon>
    </lineage>
</organism>
<dbReference type="KEGG" id="lao:AOX59_12215"/>
<comment type="catalytic activity">
    <reaction evidence="6 9 10">
        <text>4-methyl-5-(2-phosphooxyethyl)-thiazole + 4-amino-2-methyl-5-(diphosphooxymethyl)pyrimidine + H(+) = thiamine phosphate + diphosphate</text>
        <dbReference type="Rhea" id="RHEA:22328"/>
        <dbReference type="ChEBI" id="CHEBI:15378"/>
        <dbReference type="ChEBI" id="CHEBI:33019"/>
        <dbReference type="ChEBI" id="CHEBI:37575"/>
        <dbReference type="ChEBI" id="CHEBI:57841"/>
        <dbReference type="ChEBI" id="CHEBI:58296"/>
        <dbReference type="EC" id="2.5.1.3"/>
    </reaction>
</comment>
<keyword evidence="5 9" id="KW-0784">Thiamine biosynthesis</keyword>
<comment type="catalytic activity">
    <reaction evidence="7 9 10">
        <text>2-(2-carboxy-4-methylthiazol-5-yl)ethyl phosphate + 4-amino-2-methyl-5-(diphosphooxymethyl)pyrimidine + 2 H(+) = thiamine phosphate + CO2 + diphosphate</text>
        <dbReference type="Rhea" id="RHEA:47848"/>
        <dbReference type="ChEBI" id="CHEBI:15378"/>
        <dbReference type="ChEBI" id="CHEBI:16526"/>
        <dbReference type="ChEBI" id="CHEBI:33019"/>
        <dbReference type="ChEBI" id="CHEBI:37575"/>
        <dbReference type="ChEBI" id="CHEBI:57841"/>
        <dbReference type="ChEBI" id="CHEBI:62890"/>
        <dbReference type="EC" id="2.5.1.3"/>
    </reaction>
</comment>
<dbReference type="AlphaFoldDB" id="A0A0U4FTZ3"/>
<dbReference type="Gene3D" id="3.20.20.70">
    <property type="entry name" value="Aldolase class I"/>
    <property type="match status" value="1"/>
</dbReference>
<comment type="similarity">
    <text evidence="9 10">Belongs to the thiamine-phosphate synthase family.</text>
</comment>